<evidence type="ECO:0000313" key="1">
    <source>
        <dbReference type="EMBL" id="KAK7424538.1"/>
    </source>
</evidence>
<proteinExistence type="predicted"/>
<name>A0ABR1HTH5_9HYPO</name>
<gene>
    <name evidence="1" type="ORF">QQX98_000503</name>
</gene>
<keyword evidence="2" id="KW-1185">Reference proteome</keyword>
<protein>
    <submittedName>
        <fullName evidence="1">Uncharacterized protein</fullName>
    </submittedName>
</protein>
<accession>A0ABR1HTH5</accession>
<dbReference type="Proteomes" id="UP001498476">
    <property type="component" value="Unassembled WGS sequence"/>
</dbReference>
<sequence length="201" mass="22947">MPDDDASYMLASWAKHFTRLLLEICRNMRKKLARDVLCKAGEIATRLQMVCPYIESLPRYWIEPDIDDLCRGMLEQLVTICLWPEKMHISSAFIVADCNNLLAKKTSSATKQCISKYFSHPENKGQIDSFNQDCRRLHEILAPTSAEEATNPPPNLQKVAQNDHSKYNQELFDLLEEIAGVSQACTEDAMQIQHGIQRDFA</sequence>
<dbReference type="EMBL" id="JAZAVJ010000004">
    <property type="protein sequence ID" value="KAK7424538.1"/>
    <property type="molecule type" value="Genomic_DNA"/>
</dbReference>
<comment type="caution">
    <text evidence="1">The sequence shown here is derived from an EMBL/GenBank/DDBJ whole genome shotgun (WGS) entry which is preliminary data.</text>
</comment>
<evidence type="ECO:0000313" key="2">
    <source>
        <dbReference type="Proteomes" id="UP001498476"/>
    </source>
</evidence>
<reference evidence="1 2" key="1">
    <citation type="journal article" date="2025" name="Microbiol. Resour. Announc.">
        <title>Draft genome sequences for Neonectria magnoliae and Neonectria punicea, canker pathogens of Liriodendron tulipifera and Acer saccharum in West Virginia.</title>
        <authorList>
            <person name="Petronek H.M."/>
            <person name="Kasson M.T."/>
            <person name="Metheny A.M."/>
            <person name="Stauder C.M."/>
            <person name="Lovett B."/>
            <person name="Lynch S.C."/>
            <person name="Garnas J.R."/>
            <person name="Kasson L.R."/>
            <person name="Stajich J.E."/>
        </authorList>
    </citation>
    <scope>NUCLEOTIDE SEQUENCE [LARGE SCALE GENOMIC DNA]</scope>
    <source>
        <strain evidence="1 2">NRRL 64653</strain>
    </source>
</reference>
<organism evidence="1 2">
    <name type="scientific">Neonectria punicea</name>
    <dbReference type="NCBI Taxonomy" id="979145"/>
    <lineage>
        <taxon>Eukaryota</taxon>
        <taxon>Fungi</taxon>
        <taxon>Dikarya</taxon>
        <taxon>Ascomycota</taxon>
        <taxon>Pezizomycotina</taxon>
        <taxon>Sordariomycetes</taxon>
        <taxon>Hypocreomycetidae</taxon>
        <taxon>Hypocreales</taxon>
        <taxon>Nectriaceae</taxon>
        <taxon>Neonectria</taxon>
    </lineage>
</organism>